<dbReference type="InterPro" id="IPR036396">
    <property type="entry name" value="Cyt_P450_sf"/>
</dbReference>
<dbReference type="GO" id="GO:0005506">
    <property type="term" value="F:iron ion binding"/>
    <property type="evidence" value="ECO:0007669"/>
    <property type="project" value="InterPro"/>
</dbReference>
<dbReference type="AlphaFoldDB" id="A0AAV2EU84"/>
<comment type="subcellular location">
    <subcellularLocation>
        <location evidence="2">Membrane</location>
        <topology evidence="2">Single-pass membrane protein</topology>
    </subcellularLocation>
</comment>
<dbReference type="Proteomes" id="UP001497516">
    <property type="component" value="Chromosome 5"/>
</dbReference>
<dbReference type="InterPro" id="IPR017972">
    <property type="entry name" value="Cyt_P450_CS"/>
</dbReference>
<keyword evidence="7 8" id="KW-0349">Heme</keyword>
<keyword evidence="4 7" id="KW-0479">Metal-binding</keyword>
<comment type="similarity">
    <text evidence="8">Belongs to the cytochrome P450 family.</text>
</comment>
<dbReference type="EMBL" id="OZ034818">
    <property type="protein sequence ID" value="CAL1389278.1"/>
    <property type="molecule type" value="Genomic_DNA"/>
</dbReference>
<evidence type="ECO:0000256" key="8">
    <source>
        <dbReference type="RuleBase" id="RU000461"/>
    </source>
</evidence>
<gene>
    <name evidence="10" type="ORF">LTRI10_LOCUS30148</name>
</gene>
<dbReference type="GO" id="GO:0016020">
    <property type="term" value="C:membrane"/>
    <property type="evidence" value="ECO:0007669"/>
    <property type="project" value="UniProtKB-SubCell"/>
</dbReference>
<evidence type="ECO:0000256" key="2">
    <source>
        <dbReference type="ARBA" id="ARBA00004167"/>
    </source>
</evidence>
<keyword evidence="3 9" id="KW-0812">Transmembrane</keyword>
<dbReference type="GO" id="GO:0016709">
    <property type="term" value="F:oxidoreductase activity, acting on paired donors, with incorporation or reduction of molecular oxygen, NAD(P)H as one donor, and incorporation of one atom of oxygen"/>
    <property type="evidence" value="ECO:0007669"/>
    <property type="project" value="TreeGrafter"/>
</dbReference>
<dbReference type="InterPro" id="IPR001128">
    <property type="entry name" value="Cyt_P450"/>
</dbReference>
<protein>
    <recommendedName>
        <fullName evidence="12">Cytochrome P450</fullName>
    </recommendedName>
</protein>
<keyword evidence="11" id="KW-1185">Reference proteome</keyword>
<evidence type="ECO:0000256" key="9">
    <source>
        <dbReference type="SAM" id="Phobius"/>
    </source>
</evidence>
<keyword evidence="8" id="KW-0503">Monooxygenase</keyword>
<dbReference type="PANTHER" id="PTHR24298:SF743">
    <property type="entry name" value="CYTOCHROME P450 93A2-LIKE"/>
    <property type="match status" value="1"/>
</dbReference>
<dbReference type="PRINTS" id="PR00385">
    <property type="entry name" value="P450"/>
</dbReference>
<keyword evidence="8" id="KW-0560">Oxidoreductase</keyword>
<proteinExistence type="inferred from homology"/>
<feature type="binding site" description="axial binding residue" evidence="7">
    <location>
        <position position="458"/>
    </location>
    <ligand>
        <name>heme</name>
        <dbReference type="ChEBI" id="CHEBI:30413"/>
    </ligand>
    <ligandPart>
        <name>Fe</name>
        <dbReference type="ChEBI" id="CHEBI:18248"/>
    </ligandPart>
</feature>
<dbReference type="GO" id="GO:0020037">
    <property type="term" value="F:heme binding"/>
    <property type="evidence" value="ECO:0007669"/>
    <property type="project" value="InterPro"/>
</dbReference>
<comment type="cofactor">
    <cofactor evidence="1 7">
        <name>heme</name>
        <dbReference type="ChEBI" id="CHEBI:30413"/>
    </cofactor>
</comment>
<keyword evidence="5 9" id="KW-1133">Transmembrane helix</keyword>
<feature type="transmembrane region" description="Helical" evidence="9">
    <location>
        <begin position="17"/>
        <end position="39"/>
    </location>
</feature>
<evidence type="ECO:0000313" key="11">
    <source>
        <dbReference type="Proteomes" id="UP001497516"/>
    </source>
</evidence>
<dbReference type="PRINTS" id="PR00463">
    <property type="entry name" value="EP450I"/>
</dbReference>
<dbReference type="PANTHER" id="PTHR24298">
    <property type="entry name" value="FLAVONOID 3'-MONOOXYGENASE-RELATED"/>
    <property type="match status" value="1"/>
</dbReference>
<evidence type="ECO:0000256" key="1">
    <source>
        <dbReference type="ARBA" id="ARBA00001971"/>
    </source>
</evidence>
<organism evidence="10 11">
    <name type="scientific">Linum trigynum</name>
    <dbReference type="NCBI Taxonomy" id="586398"/>
    <lineage>
        <taxon>Eukaryota</taxon>
        <taxon>Viridiplantae</taxon>
        <taxon>Streptophyta</taxon>
        <taxon>Embryophyta</taxon>
        <taxon>Tracheophyta</taxon>
        <taxon>Spermatophyta</taxon>
        <taxon>Magnoliopsida</taxon>
        <taxon>eudicotyledons</taxon>
        <taxon>Gunneridae</taxon>
        <taxon>Pentapetalae</taxon>
        <taxon>rosids</taxon>
        <taxon>fabids</taxon>
        <taxon>Malpighiales</taxon>
        <taxon>Linaceae</taxon>
        <taxon>Linum</taxon>
    </lineage>
</organism>
<keyword evidence="6 9" id="KW-0472">Membrane</keyword>
<reference evidence="10 11" key="1">
    <citation type="submission" date="2024-04" db="EMBL/GenBank/DDBJ databases">
        <authorList>
            <person name="Fracassetti M."/>
        </authorList>
    </citation>
    <scope>NUCLEOTIDE SEQUENCE [LARGE SCALE GENOMIC DNA]</scope>
</reference>
<evidence type="ECO:0000256" key="6">
    <source>
        <dbReference type="ARBA" id="ARBA00023136"/>
    </source>
</evidence>
<dbReference type="SUPFAM" id="SSF48264">
    <property type="entry name" value="Cytochrome P450"/>
    <property type="match status" value="1"/>
</dbReference>
<name>A0AAV2EU84_9ROSI</name>
<dbReference type="PROSITE" id="PS00086">
    <property type="entry name" value="CYTOCHROME_P450"/>
    <property type="match status" value="1"/>
</dbReference>
<evidence type="ECO:0000256" key="4">
    <source>
        <dbReference type="ARBA" id="ARBA00022723"/>
    </source>
</evidence>
<dbReference type="Pfam" id="PF00067">
    <property type="entry name" value="p450"/>
    <property type="match status" value="1"/>
</dbReference>
<dbReference type="InterPro" id="IPR002401">
    <property type="entry name" value="Cyt_P450_E_grp-I"/>
</dbReference>
<evidence type="ECO:0000256" key="5">
    <source>
        <dbReference type="ARBA" id="ARBA00022989"/>
    </source>
</evidence>
<accession>A0AAV2EU84</accession>
<keyword evidence="7 8" id="KW-0408">Iron</keyword>
<evidence type="ECO:0008006" key="12">
    <source>
        <dbReference type="Google" id="ProtNLM"/>
    </source>
</evidence>
<evidence type="ECO:0000313" key="10">
    <source>
        <dbReference type="EMBL" id="CAL1389278.1"/>
    </source>
</evidence>
<evidence type="ECO:0000256" key="3">
    <source>
        <dbReference type="ARBA" id="ARBA00022692"/>
    </source>
</evidence>
<dbReference type="Gene3D" id="1.10.630.10">
    <property type="entry name" value="Cytochrome P450"/>
    <property type="match status" value="1"/>
</dbReference>
<sequence>MASIAMFCNISILDQNWYYRLPSILASSFTIAFLLHYLIRRFGRHHGRDPPSPPGLPIIGHLHLIGASFPKSFQALACRYGPLIRVRLGSEAYLVASSSAVAEEILKTNDACFLSKFETGPTHFNIYRGTGFITGPHGDYWRFMRKLCVTRLFGGAQFDRFNSIREQELAKLVKSLMKWSEEGRACDLNVELETLANNVVCKMVMRRRFLLSDLRCKEMRRMVSEIMDIAGKFGVNGLFGVLSKVDLFGYGRKLQEALWRYDDVMEEIMKDYEENSFGSSRTSGVEGEKDVMDILLETYRDENAQVKLTRKQIKHFIIELLMASIDTSAATLQWAMAELINRPNIFKKLREEIDSITGVNRLVKESDVENLPYLRALVKESLRLHTAAPMIPRECNQDCKINGFKVKSKTRVLINAYAIMRDPDMWEDPDKFMPERFLHGDDDDDFRFLPFGGGRRGCIGYTHVYMIMHTTMAALVQCFDWKVKDGEHVDIGVALGFTGAMTHPLLCYPTARFHPF</sequence>
<evidence type="ECO:0000256" key="7">
    <source>
        <dbReference type="PIRSR" id="PIRSR602401-1"/>
    </source>
</evidence>
<dbReference type="InterPro" id="IPR051103">
    <property type="entry name" value="Plant_metabolite_P450s"/>
</dbReference>